<keyword evidence="3" id="KW-1185">Reference proteome</keyword>
<dbReference type="Pfam" id="PF24813">
    <property type="entry name" value="DUF7709"/>
    <property type="match status" value="1"/>
</dbReference>
<dbReference type="STRING" id="632955.GCA_000829675_02400"/>
<sequence length="107" mass="11895">MTFKSNNPELAQANQKVVAEGEYLPEVQLKDGSRVQTGTVATMLVNIQRYNAGERGGVEQELQLAIPTLVKVGLFDLFQVDEWISGSNLGRRYVGLCAQAYFRDSEK</sequence>
<dbReference type="Proteomes" id="UP000014568">
    <property type="component" value="Unassembled WGS sequence"/>
</dbReference>
<dbReference type="PATRIC" id="fig|421052.3.peg.2978"/>
<accession>S3MQZ3</accession>
<protein>
    <recommendedName>
        <fullName evidence="1">DUF7709 domain-containing protein</fullName>
    </recommendedName>
</protein>
<evidence type="ECO:0000313" key="3">
    <source>
        <dbReference type="Proteomes" id="UP000014568"/>
    </source>
</evidence>
<dbReference type="AlphaFoldDB" id="S3MQZ3"/>
<dbReference type="EMBL" id="ATGI01000038">
    <property type="protein sequence ID" value="EPF70032.1"/>
    <property type="molecule type" value="Genomic_DNA"/>
</dbReference>
<dbReference type="HOGENOM" id="CLU_175489_0_0_6"/>
<dbReference type="RefSeq" id="WP_016657418.1">
    <property type="nucleotide sequence ID" value="NZ_KE340355.1"/>
</dbReference>
<evidence type="ECO:0000313" key="2">
    <source>
        <dbReference type="EMBL" id="EPF70032.1"/>
    </source>
</evidence>
<feature type="domain" description="DUF7709" evidence="1">
    <location>
        <begin position="9"/>
        <end position="101"/>
    </location>
</feature>
<comment type="caution">
    <text evidence="2">The sequence shown here is derived from an EMBL/GenBank/DDBJ whole genome shotgun (WGS) entry which is preliminary data.</text>
</comment>
<organism evidence="2 3">
    <name type="scientific">Acinetobacter rudis CIP 110305</name>
    <dbReference type="NCBI Taxonomy" id="421052"/>
    <lineage>
        <taxon>Bacteria</taxon>
        <taxon>Pseudomonadati</taxon>
        <taxon>Pseudomonadota</taxon>
        <taxon>Gammaproteobacteria</taxon>
        <taxon>Moraxellales</taxon>
        <taxon>Moraxellaceae</taxon>
        <taxon>Acinetobacter</taxon>
    </lineage>
</organism>
<proteinExistence type="predicted"/>
<name>S3MQZ3_9GAMM</name>
<dbReference type="eggNOG" id="ENOG5032U2M">
    <property type="taxonomic scope" value="Bacteria"/>
</dbReference>
<gene>
    <name evidence="2" type="ORF">F945_03049</name>
</gene>
<evidence type="ECO:0000259" key="1">
    <source>
        <dbReference type="Pfam" id="PF24813"/>
    </source>
</evidence>
<dbReference type="OrthoDB" id="964218at2"/>
<reference evidence="2 3" key="1">
    <citation type="submission" date="2013-06" db="EMBL/GenBank/DDBJ databases">
        <title>The Genome Sequence of Acinetobacter rudis CIP 110305.</title>
        <authorList>
            <consortium name="The Broad Institute Genome Sequencing Platform"/>
            <consortium name="The Broad Institute Genome Sequencing Center for Infectious Disease"/>
            <person name="Cerqueira G."/>
            <person name="Feldgarden M."/>
            <person name="Courvalin P."/>
            <person name="Perichon B."/>
            <person name="Grillot-Courvalin C."/>
            <person name="Clermont D."/>
            <person name="Rocha E."/>
            <person name="Yoon E.-J."/>
            <person name="Nemec A."/>
            <person name="Young S.K."/>
            <person name="Zeng Q."/>
            <person name="Gargeya S."/>
            <person name="Fitzgerald M."/>
            <person name="Abouelleil A."/>
            <person name="Alvarado L."/>
            <person name="Berlin A.M."/>
            <person name="Chapman S.B."/>
            <person name="Dewar J."/>
            <person name="Goldberg J."/>
            <person name="Griggs A."/>
            <person name="Gujja S."/>
            <person name="Hansen M."/>
            <person name="Howarth C."/>
            <person name="Imamovic A."/>
            <person name="Larimer J."/>
            <person name="McCowan C."/>
            <person name="Murphy C."/>
            <person name="Pearson M."/>
            <person name="Priest M."/>
            <person name="Roberts A."/>
            <person name="Saif S."/>
            <person name="Shea T."/>
            <person name="Sykes S."/>
            <person name="Wortman J."/>
            <person name="Nusbaum C."/>
            <person name="Birren B."/>
        </authorList>
    </citation>
    <scope>NUCLEOTIDE SEQUENCE [LARGE SCALE GENOMIC DNA]</scope>
    <source>
        <strain evidence="2 3">CIP 110305</strain>
    </source>
</reference>
<dbReference type="InterPro" id="IPR056126">
    <property type="entry name" value="DUF7709"/>
</dbReference>